<evidence type="ECO:0000256" key="7">
    <source>
        <dbReference type="PIRNR" id="PIRNR002431"/>
    </source>
</evidence>
<dbReference type="GeneTree" id="ENSGT00940000156695"/>
<feature type="domain" description="Saposin B-type" evidence="9">
    <location>
        <begin position="425"/>
        <end position="506"/>
    </location>
</feature>
<evidence type="ECO:0000256" key="1">
    <source>
        <dbReference type="ARBA" id="ARBA00004613"/>
    </source>
</evidence>
<dbReference type="Gene3D" id="1.10.225.10">
    <property type="entry name" value="Saposin-like"/>
    <property type="match status" value="4"/>
</dbReference>
<dbReference type="GO" id="GO:0005576">
    <property type="term" value="C:extracellular region"/>
    <property type="evidence" value="ECO:0007669"/>
    <property type="project" value="UniProtKB-SubCell"/>
</dbReference>
<comment type="function">
    <text evidence="7">Saposins are specific low-molecular mass non-enzymic proteins, they participate in the lysosomal degradation of sphingolipids, which takes place by the sequential action of specific hydrolases.</text>
</comment>
<evidence type="ECO:0000256" key="5">
    <source>
        <dbReference type="ARBA" id="ARBA00023157"/>
    </source>
</evidence>
<dbReference type="FunCoup" id="H3AXR1">
    <property type="interactions" value="830"/>
</dbReference>
<dbReference type="PANTHER" id="PTHR11480:SF3">
    <property type="entry name" value="BCDNA.GH08312"/>
    <property type="match status" value="1"/>
</dbReference>
<feature type="disulfide bond" evidence="8">
    <location>
        <begin position="230"/>
        <end position="241"/>
    </location>
</feature>
<evidence type="ECO:0000313" key="12">
    <source>
        <dbReference type="Proteomes" id="UP000008672"/>
    </source>
</evidence>
<evidence type="ECO:0000256" key="3">
    <source>
        <dbReference type="ARBA" id="ARBA00022729"/>
    </source>
</evidence>
<feature type="domain" description="Saposin B-type" evidence="9">
    <location>
        <begin position="194"/>
        <end position="275"/>
    </location>
</feature>
<feature type="disulfide bond" evidence="8">
    <location>
        <begin position="313"/>
        <end position="377"/>
    </location>
</feature>
<feature type="disulfide bond" evidence="8">
    <location>
        <begin position="310"/>
        <end position="383"/>
    </location>
</feature>
<dbReference type="PROSITE" id="PS50015">
    <property type="entry name" value="SAP_B"/>
    <property type="match status" value="4"/>
</dbReference>
<keyword evidence="12" id="KW-1185">Reference proteome</keyword>
<dbReference type="InterPro" id="IPR021165">
    <property type="entry name" value="Saposin_chordata"/>
</dbReference>
<gene>
    <name evidence="11" type="primary">PSAP</name>
</gene>
<feature type="disulfide bond" evidence="8">
    <location>
        <begin position="66"/>
        <end position="132"/>
    </location>
</feature>
<keyword evidence="6" id="KW-0325">Glycoprotein</keyword>
<dbReference type="EMBL" id="AFYH01071254">
    <property type="status" value="NOT_ANNOTATED_CDS"/>
    <property type="molecule type" value="Genomic_DNA"/>
</dbReference>
<dbReference type="InterPro" id="IPR007856">
    <property type="entry name" value="SapB_1"/>
</dbReference>
<dbReference type="Pfam" id="PF03489">
    <property type="entry name" value="SapB_2"/>
    <property type="match status" value="4"/>
</dbReference>
<dbReference type="GO" id="GO:0006665">
    <property type="term" value="P:sphingolipid metabolic process"/>
    <property type="evidence" value="ECO:0007669"/>
    <property type="project" value="UniProtKB-UniRule"/>
</dbReference>
<dbReference type="GO" id="GO:0019216">
    <property type="term" value="P:regulation of lipid metabolic process"/>
    <property type="evidence" value="ECO:0007669"/>
    <property type="project" value="UniProtKB-UniRule"/>
</dbReference>
<dbReference type="EMBL" id="AFYH01071256">
    <property type="status" value="NOT_ANNOTATED_CDS"/>
    <property type="molecule type" value="Genomic_DNA"/>
</dbReference>
<dbReference type="PIRSF" id="PIRSF002431">
    <property type="entry name" value="Saposin"/>
    <property type="match status" value="1"/>
</dbReference>
<feature type="disulfide bond" evidence="8">
    <location>
        <begin position="198"/>
        <end position="271"/>
    </location>
</feature>
<dbReference type="Proteomes" id="UP000008672">
    <property type="component" value="Unassembled WGS sequence"/>
</dbReference>
<dbReference type="InterPro" id="IPR008373">
    <property type="entry name" value="Saposin"/>
</dbReference>
<feature type="domain" description="Saposin B-type" evidence="9">
    <location>
        <begin position="59"/>
        <end position="142"/>
    </location>
</feature>
<evidence type="ECO:0000259" key="9">
    <source>
        <dbReference type="PROSITE" id="PS50015"/>
    </source>
</evidence>
<dbReference type="AlphaFoldDB" id="H3AXR1"/>
<feature type="domain" description="Saposin A-type" evidence="10">
    <location>
        <begin position="508"/>
        <end position="544"/>
    </location>
</feature>
<feature type="disulfide bond" evidence="8">
    <location>
        <begin position="432"/>
        <end position="496"/>
    </location>
</feature>
<keyword evidence="4" id="KW-0677">Repeat</keyword>
<feature type="disulfide bond" evidence="8">
    <location>
        <begin position="341"/>
        <end position="352"/>
    </location>
</feature>
<evidence type="ECO:0000259" key="10">
    <source>
        <dbReference type="PROSITE" id="PS51110"/>
    </source>
</evidence>
<keyword evidence="3 7" id="KW-0732">Signal</keyword>
<dbReference type="PROSITE" id="PS51110">
    <property type="entry name" value="SAP_A"/>
    <property type="match status" value="2"/>
</dbReference>
<reference evidence="11" key="3">
    <citation type="submission" date="2025-09" db="UniProtKB">
        <authorList>
            <consortium name="Ensembl"/>
        </authorList>
    </citation>
    <scope>IDENTIFICATION</scope>
</reference>
<dbReference type="InterPro" id="IPR008138">
    <property type="entry name" value="SapB_2"/>
</dbReference>
<feature type="disulfide bond" evidence="8">
    <location>
        <begin position="429"/>
        <end position="502"/>
    </location>
</feature>
<comment type="function">
    <text evidence="7">Prosaposin: Behaves as a myelinotrophic and neurotrophic factor, these effects are mediated by its G-protein-coupled receptors, GPR37 and GPR37L1, undergoing ligand-mediated internalization followed by ERK phosphorylation signaling.</text>
</comment>
<reference evidence="12" key="1">
    <citation type="submission" date="2011-08" db="EMBL/GenBank/DDBJ databases">
        <title>The draft genome of Latimeria chalumnae.</title>
        <authorList>
            <person name="Di Palma F."/>
            <person name="Alfoldi J."/>
            <person name="Johnson J."/>
            <person name="Berlin A."/>
            <person name="Gnerre S."/>
            <person name="Jaffe D."/>
            <person name="MacCallum I."/>
            <person name="Young S."/>
            <person name="Walker B.J."/>
            <person name="Lander E."/>
            <person name="Lindblad-Toh K."/>
        </authorList>
    </citation>
    <scope>NUCLEOTIDE SEQUENCE [LARGE SCALE GENOMIC DNA]</scope>
    <source>
        <strain evidence="12">Wild caught</strain>
    </source>
</reference>
<dbReference type="InterPro" id="IPR051428">
    <property type="entry name" value="Sphingo_Act-Surfact_Prot"/>
</dbReference>
<dbReference type="InterPro" id="IPR011001">
    <property type="entry name" value="Saposin-like"/>
</dbReference>
<dbReference type="InParanoid" id="H3AXR1"/>
<dbReference type="FunFam" id="1.10.225.10:FF:000002">
    <property type="entry name" value="prosaposin isoform X2"/>
    <property type="match status" value="4"/>
</dbReference>
<evidence type="ECO:0000256" key="4">
    <source>
        <dbReference type="ARBA" id="ARBA00022737"/>
    </source>
</evidence>
<keyword evidence="5 8" id="KW-1015">Disulfide bond</keyword>
<dbReference type="SUPFAM" id="SSF47862">
    <property type="entry name" value="Saposin"/>
    <property type="match status" value="4"/>
</dbReference>
<dbReference type="EMBL" id="AFYH01071255">
    <property type="status" value="NOT_ANNOTATED_CDS"/>
    <property type="molecule type" value="Genomic_DNA"/>
</dbReference>
<evidence type="ECO:0000256" key="2">
    <source>
        <dbReference type="ARBA" id="ARBA00022525"/>
    </source>
</evidence>
<dbReference type="GO" id="GO:0007193">
    <property type="term" value="P:adenylate cyclase-inhibiting G protein-coupled receptor signaling pathway"/>
    <property type="evidence" value="ECO:0007669"/>
    <property type="project" value="UniProtKB-UniRule"/>
</dbReference>
<feature type="domain" description="Saposin B-type" evidence="9">
    <location>
        <begin position="306"/>
        <end position="387"/>
    </location>
</feature>
<dbReference type="GO" id="GO:0005764">
    <property type="term" value="C:lysosome"/>
    <property type="evidence" value="ECO:0007669"/>
    <property type="project" value="UniProtKB-UniRule"/>
</dbReference>
<reference evidence="11" key="2">
    <citation type="submission" date="2025-08" db="UniProtKB">
        <authorList>
            <consortium name="Ensembl"/>
        </authorList>
    </citation>
    <scope>IDENTIFICATION</scope>
</reference>
<sequence length="544" mass="59956">LTICNCIVCRLCFTVAGPLLKQEQCAKGPEFWCQNVKTASQCGAVKHCQQTVWNKPVVKSVPCDLCKEVLTVVDNLLKDKATEVEIKEYLDKACKLIPDEGLSAECQEYVDSYLPALLDIIKGELENPQVPCSALGLCQSMQKALAQQDVLSNEIPEDHLSNISPFIANVPLLLYPQENSKGPNAAATPKPPNDGDVCQSCVQFVADAQAAIRANASFAQNLILQVQKQCDDLGPGMSDICKDYVSQYAPVVIQTLLNMKPKDLCTQAGFCQSLEAIPLLTLTPAKMIPATKIEKPAKKLLMKVQDSPECVICEFVMKEIEELLEDNRTETSVVHAIQKVCSILPSSISQQCKDFIEAYGKAIMELLVQQMDPKVVCSTLGLCKGAERLYHLVLSLFYAGEILLLFFNQKATAGTEKIDPAVFKTGGFCEVCETMVSYLDGILEENSTQAEIEDALKKVCSFLPEKMRSQCDQLIAQYEPDIMQLVLQMLDPEFVCTHLGACGTAKVGLLGKEQCVWGPSYWCKNMETAARCNAVEHCKNHVWN</sequence>
<feature type="chain" id="PRO_5019622342" description="Prosaposin" evidence="7">
    <location>
        <begin position="17"/>
        <end position="544"/>
    </location>
</feature>
<dbReference type="eggNOG" id="KOG1340">
    <property type="taxonomic scope" value="Eukaryota"/>
</dbReference>
<protein>
    <recommendedName>
        <fullName evidence="7">Prosaposin</fullName>
    </recommendedName>
</protein>
<dbReference type="Ensembl" id="ENSLACT00000014532.1">
    <property type="protein sequence ID" value="ENSLACP00000014432.1"/>
    <property type="gene ID" value="ENSLACG00000012699.2"/>
</dbReference>
<dbReference type="InterPro" id="IPR008139">
    <property type="entry name" value="SaposinB_dom"/>
</dbReference>
<dbReference type="Pfam" id="PF05184">
    <property type="entry name" value="SapB_1"/>
    <property type="match status" value="3"/>
</dbReference>
<evidence type="ECO:0000256" key="6">
    <source>
        <dbReference type="ARBA" id="ARBA00023180"/>
    </source>
</evidence>
<dbReference type="Pfam" id="PF02199">
    <property type="entry name" value="SapA"/>
    <property type="match status" value="2"/>
</dbReference>
<dbReference type="OMA" id="DICVHAG"/>
<feature type="disulfide bond" evidence="8">
    <location>
        <begin position="63"/>
        <end position="138"/>
    </location>
</feature>
<dbReference type="GO" id="GO:0016020">
    <property type="term" value="C:membrane"/>
    <property type="evidence" value="ECO:0007669"/>
    <property type="project" value="GOC"/>
</dbReference>
<comment type="subcellular location">
    <subcellularLocation>
        <location evidence="1">Secreted</location>
    </subcellularLocation>
</comment>
<feature type="disulfide bond" evidence="8">
    <location>
        <begin position="460"/>
        <end position="471"/>
    </location>
</feature>
<accession>H3AXR1</accession>
<feature type="disulfide bond" evidence="8">
    <location>
        <begin position="94"/>
        <end position="106"/>
    </location>
</feature>
<feature type="domain" description="Saposin A-type" evidence="10">
    <location>
        <begin position="18"/>
        <end position="58"/>
    </location>
</feature>
<name>H3AXR1_LATCH</name>
<dbReference type="STRING" id="7897.ENSLACP00000014432"/>
<dbReference type="PANTHER" id="PTHR11480">
    <property type="entry name" value="SAPOSIN-RELATED"/>
    <property type="match status" value="1"/>
</dbReference>
<dbReference type="EMBL" id="AFYH01071257">
    <property type="status" value="NOT_ANNOTATED_CDS"/>
    <property type="molecule type" value="Genomic_DNA"/>
</dbReference>
<dbReference type="SMART" id="SM00162">
    <property type="entry name" value="SAPA"/>
    <property type="match status" value="2"/>
</dbReference>
<evidence type="ECO:0000256" key="8">
    <source>
        <dbReference type="PIRSR" id="PIRSR002431-1"/>
    </source>
</evidence>
<dbReference type="PRINTS" id="PR01797">
    <property type="entry name" value="SAPOSIN"/>
</dbReference>
<keyword evidence="2" id="KW-0964">Secreted</keyword>
<dbReference type="InterPro" id="IPR003119">
    <property type="entry name" value="SAP_A"/>
</dbReference>
<feature type="disulfide bond" evidence="8">
    <location>
        <begin position="201"/>
        <end position="265"/>
    </location>
</feature>
<proteinExistence type="predicted"/>
<feature type="signal peptide" evidence="7">
    <location>
        <begin position="1"/>
        <end position="16"/>
    </location>
</feature>
<evidence type="ECO:0000313" key="11">
    <source>
        <dbReference type="Ensembl" id="ENSLACP00000014432.1"/>
    </source>
</evidence>
<organism evidence="11 12">
    <name type="scientific">Latimeria chalumnae</name>
    <name type="common">Coelacanth</name>
    <dbReference type="NCBI Taxonomy" id="7897"/>
    <lineage>
        <taxon>Eukaryota</taxon>
        <taxon>Metazoa</taxon>
        <taxon>Chordata</taxon>
        <taxon>Craniata</taxon>
        <taxon>Vertebrata</taxon>
        <taxon>Euteleostomi</taxon>
        <taxon>Coelacanthiformes</taxon>
        <taxon>Coelacanthidae</taxon>
        <taxon>Latimeria</taxon>
    </lineage>
</organism>
<dbReference type="SMART" id="SM00741">
    <property type="entry name" value="SapB"/>
    <property type="match status" value="4"/>
</dbReference>
<dbReference type="EMBL" id="AFYH01071253">
    <property type="status" value="NOT_ANNOTATED_CDS"/>
    <property type="molecule type" value="Genomic_DNA"/>
</dbReference>
<dbReference type="Bgee" id="ENSLACG00000012699">
    <property type="expression patterns" value="Expressed in pelvic fin and 6 other cell types or tissues"/>
</dbReference>